<evidence type="ECO:0000256" key="1">
    <source>
        <dbReference type="ARBA" id="ARBA00004123"/>
    </source>
</evidence>
<protein>
    <recommendedName>
        <fullName evidence="5">Ribosome biogenesis regulatory protein</fullName>
    </recommendedName>
</protein>
<organism evidence="7 8">
    <name type="scientific">Trichomonas vaginalis (strain ATCC PRA-98 / G3)</name>
    <dbReference type="NCBI Taxonomy" id="412133"/>
    <lineage>
        <taxon>Eukaryota</taxon>
        <taxon>Metamonada</taxon>
        <taxon>Parabasalia</taxon>
        <taxon>Trichomonadida</taxon>
        <taxon>Trichomonadidae</taxon>
        <taxon>Trichomonas</taxon>
    </lineage>
</organism>
<dbReference type="OrthoDB" id="28455at2759"/>
<evidence type="ECO:0000256" key="3">
    <source>
        <dbReference type="ARBA" id="ARBA00022517"/>
    </source>
</evidence>
<dbReference type="VEuPathDB" id="TrichDB:TVAGG3_0420470"/>
<feature type="region of interest" description="Disordered" evidence="6">
    <location>
        <begin position="173"/>
        <end position="200"/>
    </location>
</feature>
<dbReference type="SMR" id="A2E515"/>
<evidence type="ECO:0000256" key="2">
    <source>
        <dbReference type="ARBA" id="ARBA00010077"/>
    </source>
</evidence>
<evidence type="ECO:0000256" key="4">
    <source>
        <dbReference type="ARBA" id="ARBA00023242"/>
    </source>
</evidence>
<feature type="region of interest" description="Disordered" evidence="6">
    <location>
        <begin position="214"/>
        <end position="233"/>
    </location>
</feature>
<evidence type="ECO:0000313" key="8">
    <source>
        <dbReference type="Proteomes" id="UP000001542"/>
    </source>
</evidence>
<comment type="subcellular location">
    <subcellularLocation>
        <location evidence="1 5">Nucleus</location>
    </subcellularLocation>
</comment>
<dbReference type="GO" id="GO:0000447">
    <property type="term" value="P:endonucleolytic cleavage in ITS1 to separate SSU-rRNA from 5.8S rRNA and LSU-rRNA from tricistronic rRNA transcript (SSU-rRNA, 5.8S rRNA, LSU-rRNA)"/>
    <property type="evidence" value="ECO:0000318"/>
    <property type="project" value="GO_Central"/>
</dbReference>
<dbReference type="GO" id="GO:0005730">
    <property type="term" value="C:nucleolus"/>
    <property type="evidence" value="ECO:0000318"/>
    <property type="project" value="GO_Central"/>
</dbReference>
<dbReference type="Pfam" id="PF04939">
    <property type="entry name" value="RRS1"/>
    <property type="match status" value="1"/>
</dbReference>
<dbReference type="InParanoid" id="A2E515"/>
<comment type="function">
    <text evidence="5">Involved in ribosomal large subunit assembly.</text>
</comment>
<accession>A2E515</accession>
<evidence type="ECO:0000256" key="5">
    <source>
        <dbReference type="RuleBase" id="RU364132"/>
    </source>
</evidence>
<dbReference type="AlphaFoldDB" id="A2E515"/>
<comment type="similarity">
    <text evidence="2 5">Belongs to the RRS1 family.</text>
</comment>
<keyword evidence="3 5" id="KW-0690">Ribosome biogenesis</keyword>
<dbReference type="VEuPathDB" id="TrichDB:TVAG_027760"/>
<gene>
    <name evidence="7" type="ORF">TVAG_027760</name>
</gene>
<sequence length="233" mass="26630">MSNIEFDLYHLSAFTTGATKEEINPDYLKQSATDAFISFFKALKECDHESDTKVKLPKPTVSIPREKPLPAEKPKTRWEQFVEQKGLKFQEKEKKVLDEDTGEWCLRYGYKRANDPLARPIIEVPNNENAEDPFTKLAREKKERVAEQKKREVRNKKRAERAIKEAAVVASLKGNKRKEQIQQALDAASHPGSSASMNQFNKVKNKVGIFEEGSSVPKIFDRNKGQKPKLGKK</sequence>
<evidence type="ECO:0000313" key="7">
    <source>
        <dbReference type="EMBL" id="EAY12223.1"/>
    </source>
</evidence>
<name>A2E515_TRIV3</name>
<keyword evidence="4 5" id="KW-0539">Nucleus</keyword>
<dbReference type="eggNOG" id="KOG1765">
    <property type="taxonomic scope" value="Eukaryota"/>
</dbReference>
<dbReference type="OMA" id="QIENITH"/>
<dbReference type="InterPro" id="IPR007023">
    <property type="entry name" value="Ribosom_reg"/>
</dbReference>
<reference evidence="7" key="1">
    <citation type="submission" date="2006-10" db="EMBL/GenBank/DDBJ databases">
        <authorList>
            <person name="Amadeo P."/>
            <person name="Zhao Q."/>
            <person name="Wortman J."/>
            <person name="Fraser-Liggett C."/>
            <person name="Carlton J."/>
        </authorList>
    </citation>
    <scope>NUCLEOTIDE SEQUENCE</scope>
    <source>
        <strain evidence="7">G3</strain>
    </source>
</reference>
<dbReference type="Proteomes" id="UP000001542">
    <property type="component" value="Unassembled WGS sequence"/>
</dbReference>
<proteinExistence type="inferred from homology"/>
<dbReference type="RefSeq" id="XP_001324446.1">
    <property type="nucleotide sequence ID" value="XM_001324411.1"/>
</dbReference>
<dbReference type="STRING" id="5722.A2E515"/>
<dbReference type="GO" id="GO:0030687">
    <property type="term" value="C:preribosome, large subunit precursor"/>
    <property type="evidence" value="ECO:0000318"/>
    <property type="project" value="GO_Central"/>
</dbReference>
<dbReference type="GO" id="GO:0042273">
    <property type="term" value="P:ribosomal large subunit biogenesis"/>
    <property type="evidence" value="ECO:0000318"/>
    <property type="project" value="GO_Central"/>
</dbReference>
<dbReference type="KEGG" id="tva:4770184"/>
<feature type="compositionally biased region" description="Polar residues" evidence="6">
    <location>
        <begin position="191"/>
        <end position="200"/>
    </location>
</feature>
<keyword evidence="8" id="KW-1185">Reference proteome</keyword>
<dbReference type="EMBL" id="DS113305">
    <property type="protein sequence ID" value="EAY12223.1"/>
    <property type="molecule type" value="Genomic_DNA"/>
</dbReference>
<reference evidence="7" key="2">
    <citation type="journal article" date="2007" name="Science">
        <title>Draft genome sequence of the sexually transmitted pathogen Trichomonas vaginalis.</title>
        <authorList>
            <person name="Carlton J.M."/>
            <person name="Hirt R.P."/>
            <person name="Silva J.C."/>
            <person name="Delcher A.L."/>
            <person name="Schatz M."/>
            <person name="Zhao Q."/>
            <person name="Wortman J.R."/>
            <person name="Bidwell S.L."/>
            <person name="Alsmark U.C.M."/>
            <person name="Besteiro S."/>
            <person name="Sicheritz-Ponten T."/>
            <person name="Noel C.J."/>
            <person name="Dacks J.B."/>
            <person name="Foster P.G."/>
            <person name="Simillion C."/>
            <person name="Van de Peer Y."/>
            <person name="Miranda-Saavedra D."/>
            <person name="Barton G.J."/>
            <person name="Westrop G.D."/>
            <person name="Mueller S."/>
            <person name="Dessi D."/>
            <person name="Fiori P.L."/>
            <person name="Ren Q."/>
            <person name="Paulsen I."/>
            <person name="Zhang H."/>
            <person name="Bastida-Corcuera F.D."/>
            <person name="Simoes-Barbosa A."/>
            <person name="Brown M.T."/>
            <person name="Hayes R.D."/>
            <person name="Mukherjee M."/>
            <person name="Okumura C.Y."/>
            <person name="Schneider R."/>
            <person name="Smith A.J."/>
            <person name="Vanacova S."/>
            <person name="Villalvazo M."/>
            <person name="Haas B.J."/>
            <person name="Pertea M."/>
            <person name="Feldblyum T.V."/>
            <person name="Utterback T.R."/>
            <person name="Shu C.L."/>
            <person name="Osoegawa K."/>
            <person name="de Jong P.J."/>
            <person name="Hrdy I."/>
            <person name="Horvathova L."/>
            <person name="Zubacova Z."/>
            <person name="Dolezal P."/>
            <person name="Malik S.B."/>
            <person name="Logsdon J.M. Jr."/>
            <person name="Henze K."/>
            <person name="Gupta A."/>
            <person name="Wang C.C."/>
            <person name="Dunne R.L."/>
            <person name="Upcroft J.A."/>
            <person name="Upcroft P."/>
            <person name="White O."/>
            <person name="Salzberg S.L."/>
            <person name="Tang P."/>
            <person name="Chiu C.-H."/>
            <person name="Lee Y.-S."/>
            <person name="Embley T.M."/>
            <person name="Coombs G.H."/>
            <person name="Mottram J.C."/>
            <person name="Tachezy J."/>
            <person name="Fraser-Liggett C.M."/>
            <person name="Johnson P.J."/>
        </authorList>
    </citation>
    <scope>NUCLEOTIDE SEQUENCE [LARGE SCALE GENOMIC DNA]</scope>
    <source>
        <strain evidence="7">G3</strain>
    </source>
</reference>
<evidence type="ECO:0000256" key="6">
    <source>
        <dbReference type="SAM" id="MobiDB-lite"/>
    </source>
</evidence>